<evidence type="ECO:0000313" key="1">
    <source>
        <dbReference type="EMBL" id="GHB05115.1"/>
    </source>
</evidence>
<name>A0A8J3G3F8_9PROT</name>
<reference evidence="1" key="2">
    <citation type="submission" date="2020-09" db="EMBL/GenBank/DDBJ databases">
        <authorList>
            <person name="Sun Q."/>
            <person name="Kim S."/>
        </authorList>
    </citation>
    <scope>NUCLEOTIDE SEQUENCE</scope>
    <source>
        <strain evidence="1">KCTC 32513</strain>
    </source>
</reference>
<reference evidence="1" key="1">
    <citation type="journal article" date="2014" name="Int. J. Syst. Evol. Microbiol.">
        <title>Complete genome sequence of Corynebacterium casei LMG S-19264T (=DSM 44701T), isolated from a smear-ripened cheese.</title>
        <authorList>
            <consortium name="US DOE Joint Genome Institute (JGI-PGF)"/>
            <person name="Walter F."/>
            <person name="Albersmeier A."/>
            <person name="Kalinowski J."/>
            <person name="Ruckert C."/>
        </authorList>
    </citation>
    <scope>NUCLEOTIDE SEQUENCE</scope>
    <source>
        <strain evidence="1">KCTC 32513</strain>
    </source>
</reference>
<dbReference type="AlphaFoldDB" id="A0A8J3G3F8"/>
<sequence length="174" mass="20639">MRLRMCLATHFLRNEEAYDINEALESILFEYSDIDPDGVDSQMKLVEFWNHYVPGMICPSTSNLFDQKHLYKRIIDLGVHRRVLPGYFLRDNIEFPVDINVVEIGKDGKPTTVLDYLDELLTTPELRRLYNAGQLTRLRRLIVMRFDGKRVHEMSPQELEERLERFHSLKKLTR</sequence>
<evidence type="ECO:0000313" key="2">
    <source>
        <dbReference type="Proteomes" id="UP000634004"/>
    </source>
</evidence>
<protein>
    <submittedName>
        <fullName evidence="1">Uncharacterized protein</fullName>
    </submittedName>
</protein>
<accession>A0A8J3G3F8</accession>
<comment type="caution">
    <text evidence="1">The sequence shown here is derived from an EMBL/GenBank/DDBJ whole genome shotgun (WGS) entry which is preliminary data.</text>
</comment>
<proteinExistence type="predicted"/>
<organism evidence="1 2">
    <name type="scientific">Algimonas arctica</name>
    <dbReference type="NCBI Taxonomy" id="1479486"/>
    <lineage>
        <taxon>Bacteria</taxon>
        <taxon>Pseudomonadati</taxon>
        <taxon>Pseudomonadota</taxon>
        <taxon>Alphaproteobacteria</taxon>
        <taxon>Maricaulales</taxon>
        <taxon>Robiginitomaculaceae</taxon>
        <taxon>Algimonas</taxon>
    </lineage>
</organism>
<dbReference type="Proteomes" id="UP000634004">
    <property type="component" value="Unassembled WGS sequence"/>
</dbReference>
<dbReference type="EMBL" id="BMZH01000024">
    <property type="protein sequence ID" value="GHB05115.1"/>
    <property type="molecule type" value="Genomic_DNA"/>
</dbReference>
<keyword evidence="2" id="KW-1185">Reference proteome</keyword>
<gene>
    <name evidence="1" type="ORF">GCM10009069_29540</name>
</gene>